<dbReference type="Pfam" id="PF00096">
    <property type="entry name" value="zf-C2H2"/>
    <property type="match status" value="3"/>
</dbReference>
<dbReference type="SUPFAM" id="SSF57667">
    <property type="entry name" value="beta-beta-alpha zinc fingers"/>
    <property type="match status" value="3"/>
</dbReference>
<comment type="subcellular location">
    <subcellularLocation>
        <location evidence="1">Nucleus</location>
    </subcellularLocation>
</comment>
<keyword evidence="7" id="KW-0804">Transcription</keyword>
<accession>A0A8D8WBB2</accession>
<evidence type="ECO:0000256" key="1">
    <source>
        <dbReference type="ARBA" id="ARBA00004123"/>
    </source>
</evidence>
<dbReference type="Gene3D" id="3.30.160.60">
    <property type="entry name" value="Classic Zinc Finger"/>
    <property type="match status" value="4"/>
</dbReference>
<feature type="compositionally biased region" description="Polar residues" evidence="10">
    <location>
        <begin position="23"/>
        <end position="36"/>
    </location>
</feature>
<feature type="region of interest" description="Disordered" evidence="10">
    <location>
        <begin position="108"/>
        <end position="146"/>
    </location>
</feature>
<evidence type="ECO:0000256" key="10">
    <source>
        <dbReference type="SAM" id="MobiDB-lite"/>
    </source>
</evidence>
<evidence type="ECO:0000256" key="2">
    <source>
        <dbReference type="ARBA" id="ARBA00022723"/>
    </source>
</evidence>
<dbReference type="SMART" id="SM00451">
    <property type="entry name" value="ZnF_U1"/>
    <property type="match status" value="2"/>
</dbReference>
<evidence type="ECO:0000256" key="5">
    <source>
        <dbReference type="ARBA" id="ARBA00022833"/>
    </source>
</evidence>
<keyword evidence="4 9" id="KW-0863">Zinc-finger</keyword>
<keyword evidence="6" id="KW-0805">Transcription regulation</keyword>
<dbReference type="PROSITE" id="PS50157">
    <property type="entry name" value="ZINC_FINGER_C2H2_2"/>
    <property type="match status" value="5"/>
</dbReference>
<feature type="compositionally biased region" description="Polar residues" evidence="10">
    <location>
        <begin position="1316"/>
        <end position="1331"/>
    </location>
</feature>
<name>A0A8D8WBB2_9HEMI</name>
<feature type="domain" description="C2H2-type" evidence="11">
    <location>
        <begin position="1339"/>
        <end position="1368"/>
    </location>
</feature>
<feature type="compositionally biased region" description="Acidic residues" evidence="10">
    <location>
        <begin position="1085"/>
        <end position="1126"/>
    </location>
</feature>
<feature type="region of interest" description="Disordered" evidence="10">
    <location>
        <begin position="1059"/>
        <end position="1129"/>
    </location>
</feature>
<feature type="compositionally biased region" description="Polar residues" evidence="10">
    <location>
        <begin position="755"/>
        <end position="764"/>
    </location>
</feature>
<feature type="compositionally biased region" description="Polar residues" evidence="10">
    <location>
        <begin position="1461"/>
        <end position="1470"/>
    </location>
</feature>
<feature type="region of interest" description="Disordered" evidence="10">
    <location>
        <begin position="876"/>
        <end position="899"/>
    </location>
</feature>
<dbReference type="InterPro" id="IPR003604">
    <property type="entry name" value="Matrin/U1-like-C_Znf_C2H2"/>
</dbReference>
<dbReference type="PROSITE" id="PS00028">
    <property type="entry name" value="ZINC_FINGER_C2H2_1"/>
    <property type="match status" value="5"/>
</dbReference>
<feature type="region of interest" description="Disordered" evidence="10">
    <location>
        <begin position="1311"/>
        <end position="1331"/>
    </location>
</feature>
<dbReference type="EMBL" id="HBUF01169102">
    <property type="protein sequence ID" value="CAG6651785.1"/>
    <property type="molecule type" value="Transcribed_RNA"/>
</dbReference>
<feature type="domain" description="C2H2-type" evidence="11">
    <location>
        <begin position="997"/>
        <end position="1024"/>
    </location>
</feature>
<evidence type="ECO:0000313" key="12">
    <source>
        <dbReference type="EMBL" id="CAG6651785.1"/>
    </source>
</evidence>
<keyword evidence="2" id="KW-0479">Metal-binding</keyword>
<feature type="region of interest" description="Disordered" evidence="10">
    <location>
        <begin position="1221"/>
        <end position="1253"/>
    </location>
</feature>
<proteinExistence type="predicted"/>
<feature type="region of interest" description="Disordered" evidence="10">
    <location>
        <begin position="242"/>
        <end position="272"/>
    </location>
</feature>
<dbReference type="GO" id="GO:0000978">
    <property type="term" value="F:RNA polymerase II cis-regulatory region sequence-specific DNA binding"/>
    <property type="evidence" value="ECO:0007669"/>
    <property type="project" value="TreeGrafter"/>
</dbReference>
<feature type="compositionally biased region" description="Low complexity" evidence="10">
    <location>
        <begin position="714"/>
        <end position="726"/>
    </location>
</feature>
<dbReference type="SMART" id="SM00355">
    <property type="entry name" value="ZnF_C2H2"/>
    <property type="match status" value="5"/>
</dbReference>
<feature type="domain" description="C2H2-type" evidence="11">
    <location>
        <begin position="1025"/>
        <end position="1054"/>
    </location>
</feature>
<keyword evidence="8" id="KW-0539">Nucleus</keyword>
<dbReference type="FunFam" id="3.30.160.60:FF:000065">
    <property type="entry name" value="B-cell CLL/lymphoma 6, member B"/>
    <property type="match status" value="1"/>
</dbReference>
<dbReference type="Pfam" id="PF12874">
    <property type="entry name" value="zf-met"/>
    <property type="match status" value="1"/>
</dbReference>
<protein>
    <submittedName>
        <fullName evidence="12">Immunodeficiency virus type I enhancer-binding protein 2 homolog</fullName>
    </submittedName>
</protein>
<dbReference type="InterPro" id="IPR036236">
    <property type="entry name" value="Znf_C2H2_sf"/>
</dbReference>
<dbReference type="PANTHER" id="PTHR45944">
    <property type="entry name" value="SCHNURRI, ISOFORM F"/>
    <property type="match status" value="1"/>
</dbReference>
<feature type="domain" description="C2H2-type" evidence="11">
    <location>
        <begin position="1294"/>
        <end position="1323"/>
    </location>
</feature>
<feature type="compositionally biased region" description="Pro residues" evidence="10">
    <location>
        <begin position="132"/>
        <end position="143"/>
    </location>
</feature>
<feature type="compositionally biased region" description="Basic and acidic residues" evidence="10">
    <location>
        <begin position="1069"/>
        <end position="1079"/>
    </location>
</feature>
<evidence type="ECO:0000256" key="8">
    <source>
        <dbReference type="ARBA" id="ARBA00023242"/>
    </source>
</evidence>
<feature type="region of interest" description="Disordered" evidence="10">
    <location>
        <begin position="384"/>
        <end position="430"/>
    </location>
</feature>
<feature type="compositionally biased region" description="Low complexity" evidence="10">
    <location>
        <begin position="242"/>
        <end position="253"/>
    </location>
</feature>
<feature type="region of interest" description="Disordered" evidence="10">
    <location>
        <begin position="714"/>
        <end position="770"/>
    </location>
</feature>
<organism evidence="12">
    <name type="scientific">Cacopsylla melanoneura</name>
    <dbReference type="NCBI Taxonomy" id="428564"/>
    <lineage>
        <taxon>Eukaryota</taxon>
        <taxon>Metazoa</taxon>
        <taxon>Ecdysozoa</taxon>
        <taxon>Arthropoda</taxon>
        <taxon>Hexapoda</taxon>
        <taxon>Insecta</taxon>
        <taxon>Pterygota</taxon>
        <taxon>Neoptera</taxon>
        <taxon>Paraneoptera</taxon>
        <taxon>Hemiptera</taxon>
        <taxon>Sternorrhyncha</taxon>
        <taxon>Psylloidea</taxon>
        <taxon>Psyllidae</taxon>
        <taxon>Psyllinae</taxon>
        <taxon>Cacopsylla</taxon>
    </lineage>
</organism>
<feature type="region of interest" description="Disordered" evidence="10">
    <location>
        <begin position="1"/>
        <end position="93"/>
    </location>
</feature>
<dbReference type="InterPro" id="IPR051969">
    <property type="entry name" value="Zinc-finger_DNA-bd_regulators"/>
</dbReference>
<dbReference type="GO" id="GO:0005634">
    <property type="term" value="C:nucleus"/>
    <property type="evidence" value="ECO:0007669"/>
    <property type="project" value="UniProtKB-SubCell"/>
</dbReference>
<sequence length="1478" mass="162121">MTITKDGRTRTTSRRGVKLEESFTVNNHTNLKTISLETRGLNGPQLNGNSGHSSSEEESKRSLHNGDLSPAPPQENGIKRSPSPSEGDKFLYTHKKFKKMATIAPFNYVSTPTPSPSPVTKPPPLQLKMPPSSQPSPSTPCSPSPEFLHRHITKLISENQAIVETNDPLWPSKKYLQRSKQDKDSPSSPSRNHKISPRTNNPSPSPHHFTFKVNSSPSSPLLLSSASYEAAYIKSLMSPAPSSPLSSASSSSSTEFSWPKKPLVNNHQQQQQSAQLTYASGNVNESWKGKNGALLSIDPLHFQRWKALSMEVQKLKETSEGDLGAFNFGNGKNHLETAARIFLNSSASESEMRVVMNNEMSWKNSSRQTDSSKLASALLRPKFTQMSSSNSLPDDGDQPLNLTVKSSSSDEKQSIPMSRKRPLPEDDYSSNALNLKREPKMKCLPSNHNVTGPPLFLNSDYGFDRKCAPIKVSPPLPSPGPLLGSTPLVDPRSHIPTLRSLEELSRAPMRQQCHMFGGEVQIRDAIGDAKTVRIEPNKMKTSRENSTKVVTTAKSTGLGSGGTTILQVPQPSESAQVPRLAHQASGSSMLLLPPHSKLPTPTVPGVGSPSPLTSSYNGGVVTLLHGGRAIPHVPGIPGPLSLQIEPPASPVKSKLSAEVKPIIKNGRIPALSEPVFCRVETQDVKPSGSQLEEHSQSLPTSAIHPLIPHLILSSSSSSDPTSSTSESAEDKPSRFLRPSSLPLKPGTYTPKRHLSSTAAQSLVSPETPRPRKGFGQLYLNGHAYTYLGLKCSTRLFFCTLNKPQPLYAPLSPEHQKVSMYSNWKICSEVDPNPLGLTPAQMMAHYSSSSRPSQYTMAQTKQDLLVTHSSYWVKRKQKLESPATSPDQEEEEKVKLSPEQQEVKVKLHQEIRVRKDLASDTVKSEPISPVNSSVSPSIPVGALVPEVVMNEEEPVSVPVVNEEKPKRRKIFTGGFESTEDYIYIRGRVPSSIPGRGRFVCEECGIRCRKPSMLKKHIRTHSDVRLYTCNTCKFSFKTKGNLTKHMKSKAHYKKCAELGVSPMPSSEELSGDEKQEYRNSHSSESTEPGDTDEDCDEEEDEDEDEEDYDDDEEEYDEDMENEEEEEDGERINSELEHDVAHSLLSLAGMTPNSESAGLSVSTARPTTYPYSGCTTPTTNTTVTISTSTICSSSSSTITCTTSTITVPSAFSVSALPTVRDSEKAAMSILPPQPPTSPNSQDKRPRAEFLPPSSGPTPTYVSVLKDGRSMCGICNKIFTKPSQLRLHVNIHYFERPFRCEACAVSFRTKGHLQKHQRSSSHLNKVNMNSTFGTPTTTNPRPFKCEDCKIAFRIHGHLAKHLRSKMHIMKLECGGKLPFGTYAELERCGYNLNDIDTTDCDNSLESLQLLAQKLYEKDPSKLGGWGPEMLPHSNGVGPPHTSGESSDEGESLEPGLGSPIHKTEPQPQHVQMDNSPIDVKSC</sequence>
<feature type="region of interest" description="Disordered" evidence="10">
    <location>
        <begin position="161"/>
        <end position="214"/>
    </location>
</feature>
<keyword evidence="5" id="KW-0862">Zinc</keyword>
<evidence type="ECO:0000256" key="6">
    <source>
        <dbReference type="ARBA" id="ARBA00023015"/>
    </source>
</evidence>
<dbReference type="GO" id="GO:0008270">
    <property type="term" value="F:zinc ion binding"/>
    <property type="evidence" value="ECO:0007669"/>
    <property type="project" value="UniProtKB-KW"/>
</dbReference>
<feature type="region of interest" description="Disordered" evidence="10">
    <location>
        <begin position="539"/>
        <end position="563"/>
    </location>
</feature>
<feature type="compositionally biased region" description="Pro residues" evidence="10">
    <location>
        <begin position="113"/>
        <end position="125"/>
    </location>
</feature>
<dbReference type="PANTHER" id="PTHR45944:SF2">
    <property type="entry name" value="SCHNURRI, ISOFORM F"/>
    <property type="match status" value="1"/>
</dbReference>
<evidence type="ECO:0000256" key="3">
    <source>
        <dbReference type="ARBA" id="ARBA00022737"/>
    </source>
</evidence>
<evidence type="ECO:0000259" key="11">
    <source>
        <dbReference type="PROSITE" id="PS50157"/>
    </source>
</evidence>
<keyword evidence="3" id="KW-0677">Repeat</keyword>
<evidence type="ECO:0000256" key="4">
    <source>
        <dbReference type="ARBA" id="ARBA00022771"/>
    </source>
</evidence>
<dbReference type="InterPro" id="IPR013087">
    <property type="entry name" value="Znf_C2H2_type"/>
</dbReference>
<evidence type="ECO:0000256" key="7">
    <source>
        <dbReference type="ARBA" id="ARBA00023163"/>
    </source>
</evidence>
<feature type="domain" description="C2H2-type" evidence="11">
    <location>
        <begin position="1266"/>
        <end position="1293"/>
    </location>
</feature>
<feature type="region of interest" description="Disordered" evidence="10">
    <location>
        <begin position="1418"/>
        <end position="1478"/>
    </location>
</feature>
<evidence type="ECO:0000256" key="9">
    <source>
        <dbReference type="PROSITE-ProRule" id="PRU00042"/>
    </source>
</evidence>
<dbReference type="GO" id="GO:0000981">
    <property type="term" value="F:DNA-binding transcription factor activity, RNA polymerase II-specific"/>
    <property type="evidence" value="ECO:0007669"/>
    <property type="project" value="TreeGrafter"/>
</dbReference>
<reference evidence="12" key="1">
    <citation type="submission" date="2021-05" db="EMBL/GenBank/DDBJ databases">
        <authorList>
            <person name="Alioto T."/>
            <person name="Alioto T."/>
            <person name="Gomez Garrido J."/>
        </authorList>
    </citation>
    <scope>NUCLEOTIDE SEQUENCE</scope>
</reference>
<dbReference type="FunFam" id="3.30.160.60:FF:000083">
    <property type="entry name" value="Immunodeficiency virus type I enhancer binding protein 1"/>
    <property type="match status" value="1"/>
</dbReference>